<dbReference type="RefSeq" id="WP_068489392.1">
    <property type="nucleotide sequence ID" value="NZ_LWQT01000020.1"/>
</dbReference>
<sequence>MFAPTAGFLLDSAAQAMAEAFPKPTAATVSAALDRVFSLADQSWAATSGAVSFRLNTPPMTCKAGCGWCCHQQVGVSVVEAVRIAVHIRDLPAEQAAAVMARVRDLDRLTRGLTTSKRAATKQPCAFLVDGGCSIYAVRPLRCRGLISIDVEFCIASHEDEAATRSRLQAGTLRPAFLTAPQQVYDQALNGVLKTLHFAKLADYGLELTAAVAELLDQPRKMEAWLKQKAAPKPAALVPDPGADLKAQFR</sequence>
<organism evidence="1 2">
    <name type="scientific">Paramagnetospirillum marisnigri</name>
    <dbReference type="NCBI Taxonomy" id="1285242"/>
    <lineage>
        <taxon>Bacteria</taxon>
        <taxon>Pseudomonadati</taxon>
        <taxon>Pseudomonadota</taxon>
        <taxon>Alphaproteobacteria</taxon>
        <taxon>Rhodospirillales</taxon>
        <taxon>Magnetospirillaceae</taxon>
        <taxon>Paramagnetospirillum</taxon>
    </lineage>
</organism>
<gene>
    <name evidence="1" type="ORF">A6A04_11125</name>
</gene>
<dbReference type="EMBL" id="LWQT01000020">
    <property type="protein sequence ID" value="OAN55209.1"/>
    <property type="molecule type" value="Genomic_DNA"/>
</dbReference>
<proteinExistence type="predicted"/>
<dbReference type="STRING" id="1285242.A6A04_11125"/>
<dbReference type="InterPro" id="IPR005358">
    <property type="entry name" value="Puta_zinc/iron-chelating_dom"/>
</dbReference>
<dbReference type="Proteomes" id="UP000078428">
    <property type="component" value="Unassembled WGS sequence"/>
</dbReference>
<name>A0A178MX43_9PROT</name>
<keyword evidence="2" id="KW-1185">Reference proteome</keyword>
<comment type="caution">
    <text evidence="1">The sequence shown here is derived from an EMBL/GenBank/DDBJ whole genome shotgun (WGS) entry which is preliminary data.</text>
</comment>
<evidence type="ECO:0000313" key="1">
    <source>
        <dbReference type="EMBL" id="OAN55209.1"/>
    </source>
</evidence>
<evidence type="ECO:0000313" key="2">
    <source>
        <dbReference type="Proteomes" id="UP000078428"/>
    </source>
</evidence>
<reference evidence="1 2" key="1">
    <citation type="submission" date="2016-04" db="EMBL/GenBank/DDBJ databases">
        <title>Draft genome sequence of freshwater magnetotactic bacteria Magnetospirillum marisnigri SP-1 and Magnetospirillum moscoviense BB-1.</title>
        <authorList>
            <person name="Koziaeva V."/>
            <person name="Dziuba M.V."/>
            <person name="Ivanov T.M."/>
            <person name="Kuznetsov B."/>
            <person name="Grouzdev D.S."/>
        </authorList>
    </citation>
    <scope>NUCLEOTIDE SEQUENCE [LARGE SCALE GENOMIC DNA]</scope>
    <source>
        <strain evidence="1 2">SP-1</strain>
    </source>
</reference>
<protein>
    <submittedName>
        <fullName evidence="1">Uncharacterized protein</fullName>
    </submittedName>
</protein>
<dbReference type="AlphaFoldDB" id="A0A178MX43"/>
<dbReference type="Pfam" id="PF03692">
    <property type="entry name" value="CxxCxxCC"/>
    <property type="match status" value="1"/>
</dbReference>
<accession>A0A178MX43</accession>
<dbReference type="OrthoDB" id="259086at2"/>